<dbReference type="EC" id="1.1.1.49" evidence="7"/>
<dbReference type="Proteomes" id="UP001501671">
    <property type="component" value="Unassembled WGS sequence"/>
</dbReference>
<gene>
    <name evidence="7 10" type="primary">zwf</name>
    <name evidence="10" type="ORF">GCM10023144_14550</name>
</gene>
<comment type="pathway">
    <text evidence="1 7">Carbohydrate degradation; pentose phosphate pathway; D-ribulose 5-phosphate from D-glucose 6-phosphate (oxidative stage): step 1/3.</text>
</comment>
<dbReference type="PIRSF" id="PIRSF000110">
    <property type="entry name" value="G6PD"/>
    <property type="match status" value="1"/>
</dbReference>
<feature type="domain" description="Glucose-6-phosphate dehydrogenase NAD-binding" evidence="8">
    <location>
        <begin position="25"/>
        <end position="210"/>
    </location>
</feature>
<dbReference type="InterPro" id="IPR001282">
    <property type="entry name" value="G6P_DH"/>
</dbReference>
<keyword evidence="6 7" id="KW-0119">Carbohydrate metabolism</keyword>
<feature type="binding site" evidence="7">
    <location>
        <position position="201"/>
    </location>
    <ligand>
        <name>substrate</name>
    </ligand>
</feature>
<dbReference type="NCBIfam" id="TIGR00871">
    <property type="entry name" value="zwf"/>
    <property type="match status" value="1"/>
</dbReference>
<evidence type="ECO:0000256" key="5">
    <source>
        <dbReference type="ARBA" id="ARBA00023002"/>
    </source>
</evidence>
<comment type="similarity">
    <text evidence="2 7">Belongs to the glucose-6-phosphate dehydrogenase family.</text>
</comment>
<evidence type="ECO:0000259" key="9">
    <source>
        <dbReference type="Pfam" id="PF02781"/>
    </source>
</evidence>
<evidence type="ECO:0000256" key="1">
    <source>
        <dbReference type="ARBA" id="ARBA00004937"/>
    </source>
</evidence>
<feature type="binding site" evidence="7">
    <location>
        <begin position="110"/>
        <end position="111"/>
    </location>
    <ligand>
        <name>NADP(+)</name>
        <dbReference type="ChEBI" id="CHEBI:58349"/>
    </ligand>
</feature>
<feature type="binding site" evidence="7">
    <location>
        <position position="258"/>
    </location>
    <ligand>
        <name>substrate</name>
    </ligand>
</feature>
<dbReference type="PANTHER" id="PTHR23429:SF0">
    <property type="entry name" value="GLUCOSE-6-PHOSPHATE 1-DEHYDROGENASE"/>
    <property type="match status" value="1"/>
</dbReference>
<keyword evidence="3 7" id="KW-0313">Glucose metabolism</keyword>
<evidence type="ECO:0000256" key="3">
    <source>
        <dbReference type="ARBA" id="ARBA00022526"/>
    </source>
</evidence>
<dbReference type="HAMAP" id="MF_00966">
    <property type="entry name" value="G6PD"/>
    <property type="match status" value="1"/>
</dbReference>
<comment type="function">
    <text evidence="7">Catalyzes the oxidation of glucose 6-phosphate to 6-phosphogluconolactone.</text>
</comment>
<dbReference type="SUPFAM" id="SSF55347">
    <property type="entry name" value="Glyceraldehyde-3-phosphate dehydrogenase-like, C-terminal domain"/>
    <property type="match status" value="1"/>
</dbReference>
<sequence>MESTQNLRTDMRRRQAPVAPPCTFVIFGATGDLTRRLLMPALYNLTRDGLLHDDFSVLGIGHRPWDDNQFRGCLDQMMEELHPPHAEGGPSFDAGIWRNLLSRTFYLVGDFEDAATYRALAQRLERPATGGSAVFYLAVSPGYFEPVVSRLSAAGLLEQGGPRWRRIVIEKPFGRDLPSARELNQSILRVADESQIFRIDHFLGKETVQNIMVSRFANSVFESNWNRQYIDHIQITAAESIGVERRSAFYEQTGALRDMVPNHLFQLLAMVAMEPPNSFAADAVRTEKEKLLEAIHAQTPDQALANSVRGQYRAGYVNGRLVRGYREEEGVAPDSHTETYVALKLSIDNWRWAGVPFYLRTGKALARRTTQIVIRFKDAGHMLFRRSASDKPPANTLVLQIQPDEGLFFHFEAKVPGPRIRTRPVSMDFRYADHFQVAPSTGYETLIYDCMTGDATLFQRAADIELAWKAVLPFQDAWADGEGRIYEYEAGSHGPEQAIELLARDGRRWQPLR</sequence>
<name>A0ABP8GQT1_9BURK</name>
<protein>
    <recommendedName>
        <fullName evidence="7">Glucose-6-phosphate 1-dehydrogenase</fullName>
        <shortName evidence="7">G6PD</shortName>
        <ecNumber evidence="7">1.1.1.49</ecNumber>
    </recommendedName>
</protein>
<evidence type="ECO:0000259" key="8">
    <source>
        <dbReference type="Pfam" id="PF00479"/>
    </source>
</evidence>
<dbReference type="Gene3D" id="3.40.50.720">
    <property type="entry name" value="NAD(P)-binding Rossmann-like Domain"/>
    <property type="match status" value="1"/>
</dbReference>
<organism evidence="10 11">
    <name type="scientific">Pigmentiphaga soli</name>
    <dbReference type="NCBI Taxonomy" id="1007095"/>
    <lineage>
        <taxon>Bacteria</taxon>
        <taxon>Pseudomonadati</taxon>
        <taxon>Pseudomonadota</taxon>
        <taxon>Betaproteobacteria</taxon>
        <taxon>Burkholderiales</taxon>
        <taxon>Alcaligenaceae</taxon>
        <taxon>Pigmentiphaga</taxon>
    </lineage>
</organism>
<feature type="binding site" evidence="7">
    <location>
        <position position="239"/>
    </location>
    <ligand>
        <name>substrate</name>
    </ligand>
</feature>
<dbReference type="PANTHER" id="PTHR23429">
    <property type="entry name" value="GLUCOSE-6-PHOSPHATE 1-DEHYDROGENASE G6PD"/>
    <property type="match status" value="1"/>
</dbReference>
<dbReference type="PROSITE" id="PS00069">
    <property type="entry name" value="G6P_DEHYDROGENASE"/>
    <property type="match status" value="1"/>
</dbReference>
<keyword evidence="11" id="KW-1185">Reference proteome</keyword>
<dbReference type="RefSeq" id="WP_345247818.1">
    <property type="nucleotide sequence ID" value="NZ_BAABFO010000005.1"/>
</dbReference>
<dbReference type="InterPro" id="IPR022675">
    <property type="entry name" value="G6P_DH_C"/>
</dbReference>
<proteinExistence type="inferred from homology"/>
<dbReference type="SUPFAM" id="SSF51735">
    <property type="entry name" value="NAD(P)-binding Rossmann-fold domains"/>
    <property type="match status" value="1"/>
</dbReference>
<evidence type="ECO:0000256" key="6">
    <source>
        <dbReference type="ARBA" id="ARBA00023277"/>
    </source>
</evidence>
<feature type="domain" description="Glucose-6-phosphate dehydrogenase C-terminal" evidence="9">
    <location>
        <begin position="212"/>
        <end position="510"/>
    </location>
</feature>
<dbReference type="PRINTS" id="PR00079">
    <property type="entry name" value="G6PDHDRGNASE"/>
</dbReference>
<feature type="binding site" evidence="7">
    <location>
        <position position="363"/>
    </location>
    <ligand>
        <name>substrate</name>
    </ligand>
</feature>
<evidence type="ECO:0000256" key="7">
    <source>
        <dbReference type="HAMAP-Rule" id="MF_00966"/>
    </source>
</evidence>
<comment type="caution">
    <text evidence="10">The sequence shown here is derived from an EMBL/GenBank/DDBJ whole genome shotgun (WGS) entry which is preliminary data.</text>
</comment>
<dbReference type="Gene3D" id="3.30.360.10">
    <property type="entry name" value="Dihydrodipicolinate Reductase, domain 2"/>
    <property type="match status" value="1"/>
</dbReference>
<evidence type="ECO:0000313" key="10">
    <source>
        <dbReference type="EMBL" id="GAA4328595.1"/>
    </source>
</evidence>
<evidence type="ECO:0000256" key="4">
    <source>
        <dbReference type="ARBA" id="ARBA00022857"/>
    </source>
</evidence>
<dbReference type="EMBL" id="BAABFO010000005">
    <property type="protein sequence ID" value="GAA4328595.1"/>
    <property type="molecule type" value="Genomic_DNA"/>
</dbReference>
<evidence type="ECO:0000256" key="2">
    <source>
        <dbReference type="ARBA" id="ARBA00009975"/>
    </source>
</evidence>
<feature type="binding site" evidence="7">
    <location>
        <position position="205"/>
    </location>
    <ligand>
        <name>substrate</name>
    </ligand>
</feature>
<dbReference type="NCBIfam" id="NF009492">
    <property type="entry name" value="PRK12853.1-3"/>
    <property type="match status" value="1"/>
</dbReference>
<dbReference type="InterPro" id="IPR019796">
    <property type="entry name" value="G6P_DH_AS"/>
</dbReference>
<dbReference type="InterPro" id="IPR036291">
    <property type="entry name" value="NAD(P)-bd_dom_sf"/>
</dbReference>
<reference evidence="11" key="1">
    <citation type="journal article" date="2019" name="Int. J. Syst. Evol. Microbiol.">
        <title>The Global Catalogue of Microorganisms (GCM) 10K type strain sequencing project: providing services to taxonomists for standard genome sequencing and annotation.</title>
        <authorList>
            <consortium name="The Broad Institute Genomics Platform"/>
            <consortium name="The Broad Institute Genome Sequencing Center for Infectious Disease"/>
            <person name="Wu L."/>
            <person name="Ma J."/>
        </authorList>
    </citation>
    <scope>NUCLEOTIDE SEQUENCE [LARGE SCALE GENOMIC DNA]</scope>
    <source>
        <strain evidence="11">JCM 17666</strain>
    </source>
</reference>
<comment type="caution">
    <text evidence="7">Lacks conserved residue(s) required for the propagation of feature annotation.</text>
</comment>
<feature type="binding site" evidence="7">
    <location>
        <position position="171"/>
    </location>
    <ligand>
        <name>NADP(+)</name>
        <dbReference type="ChEBI" id="CHEBI:58349"/>
    </ligand>
</feature>
<keyword evidence="4 7" id="KW-0521">NADP</keyword>
<keyword evidence="5 7" id="KW-0560">Oxidoreductase</keyword>
<feature type="active site" description="Proton acceptor" evidence="7">
    <location>
        <position position="263"/>
    </location>
</feature>
<dbReference type="InterPro" id="IPR022674">
    <property type="entry name" value="G6P_DH_NAD-bd"/>
</dbReference>
<dbReference type="Pfam" id="PF00479">
    <property type="entry name" value="G6PD_N"/>
    <property type="match status" value="1"/>
</dbReference>
<dbReference type="Pfam" id="PF02781">
    <property type="entry name" value="G6PD_C"/>
    <property type="match status" value="1"/>
</dbReference>
<comment type="catalytic activity">
    <reaction evidence="7">
        <text>D-glucose 6-phosphate + NADP(+) = 6-phospho-D-glucono-1,5-lactone + NADPH + H(+)</text>
        <dbReference type="Rhea" id="RHEA:15841"/>
        <dbReference type="ChEBI" id="CHEBI:15378"/>
        <dbReference type="ChEBI" id="CHEBI:57783"/>
        <dbReference type="ChEBI" id="CHEBI:57955"/>
        <dbReference type="ChEBI" id="CHEBI:58349"/>
        <dbReference type="ChEBI" id="CHEBI:61548"/>
        <dbReference type="EC" id="1.1.1.49"/>
    </reaction>
</comment>
<feature type="binding site" evidence="7">
    <location>
        <begin position="28"/>
        <end position="35"/>
    </location>
    <ligand>
        <name>NADP(+)</name>
        <dbReference type="ChEBI" id="CHEBI:58349"/>
    </ligand>
</feature>
<accession>A0ABP8GQT1</accession>
<evidence type="ECO:0000313" key="11">
    <source>
        <dbReference type="Proteomes" id="UP001501671"/>
    </source>
</evidence>